<evidence type="ECO:0000313" key="4">
    <source>
        <dbReference type="Proteomes" id="UP000831786"/>
    </source>
</evidence>
<evidence type="ECO:0000256" key="1">
    <source>
        <dbReference type="SAM" id="MobiDB-lite"/>
    </source>
</evidence>
<dbReference type="PROSITE" id="PS50943">
    <property type="entry name" value="HTH_CROC1"/>
    <property type="match status" value="1"/>
</dbReference>
<sequence>MGTDKASNARDIGPMTVAVAEELNALLGRRKVSAARLSREAGIPRTTLHKTLNALRAIDVDDVLKICNHLGEDTADLIGRAEDLVMIQRMRDVDANVGGTNENPESRKQSDFGLVSHPFTEETGELMDE</sequence>
<dbReference type="InterPro" id="IPR001387">
    <property type="entry name" value="Cro/C1-type_HTH"/>
</dbReference>
<accession>A0ABY4FLQ6</accession>
<dbReference type="InterPro" id="IPR010982">
    <property type="entry name" value="Lambda_DNA-bd_dom_sf"/>
</dbReference>
<proteinExistence type="predicted"/>
<protein>
    <submittedName>
        <fullName evidence="3">Helix-turn-helix transcriptional regulator</fullName>
    </submittedName>
</protein>
<dbReference type="CDD" id="cd00093">
    <property type="entry name" value="HTH_XRE"/>
    <property type="match status" value="1"/>
</dbReference>
<feature type="domain" description="HTH cro/C1-type" evidence="2">
    <location>
        <begin position="23"/>
        <end position="77"/>
    </location>
</feature>
<name>A0ABY4FLQ6_9MICO</name>
<reference evidence="3 4" key="1">
    <citation type="submission" date="2022-04" db="EMBL/GenBank/DDBJ databases">
        <title>Leucobacter sp. isolated from rhizosphere of garlic.</title>
        <authorList>
            <person name="Won M."/>
            <person name="Lee C.-M."/>
            <person name="Woen H.-Y."/>
            <person name="Kwon S.-W."/>
        </authorList>
    </citation>
    <scope>NUCLEOTIDE SEQUENCE [LARGE SCALE GENOMIC DNA]</scope>
    <source>
        <strain evidence="3 4">H21R-40</strain>
    </source>
</reference>
<dbReference type="Pfam" id="PF13443">
    <property type="entry name" value="HTH_26"/>
    <property type="match status" value="1"/>
</dbReference>
<dbReference type="Gene3D" id="1.10.260.40">
    <property type="entry name" value="lambda repressor-like DNA-binding domains"/>
    <property type="match status" value="1"/>
</dbReference>
<dbReference type="SMART" id="SM00530">
    <property type="entry name" value="HTH_XRE"/>
    <property type="match status" value="1"/>
</dbReference>
<dbReference type="Proteomes" id="UP000831786">
    <property type="component" value="Chromosome"/>
</dbReference>
<organism evidence="3 4">
    <name type="scientific">Leucobacter allii</name>
    <dbReference type="NCBI Taxonomy" id="2932247"/>
    <lineage>
        <taxon>Bacteria</taxon>
        <taxon>Bacillati</taxon>
        <taxon>Actinomycetota</taxon>
        <taxon>Actinomycetes</taxon>
        <taxon>Micrococcales</taxon>
        <taxon>Microbacteriaceae</taxon>
        <taxon>Leucobacter</taxon>
    </lineage>
</organism>
<dbReference type="EMBL" id="CP095045">
    <property type="protein sequence ID" value="UOQ57204.1"/>
    <property type="molecule type" value="Genomic_DNA"/>
</dbReference>
<feature type="region of interest" description="Disordered" evidence="1">
    <location>
        <begin position="95"/>
        <end position="129"/>
    </location>
</feature>
<evidence type="ECO:0000313" key="3">
    <source>
        <dbReference type="EMBL" id="UOQ57204.1"/>
    </source>
</evidence>
<dbReference type="RefSeq" id="WP_244727841.1">
    <property type="nucleotide sequence ID" value="NZ_CP095045.1"/>
</dbReference>
<dbReference type="SUPFAM" id="SSF47413">
    <property type="entry name" value="lambda repressor-like DNA-binding domains"/>
    <property type="match status" value="1"/>
</dbReference>
<keyword evidence="4" id="KW-1185">Reference proteome</keyword>
<gene>
    <name evidence="3" type="ORF">MUN78_16365</name>
</gene>
<evidence type="ECO:0000259" key="2">
    <source>
        <dbReference type="PROSITE" id="PS50943"/>
    </source>
</evidence>